<gene>
    <name evidence="3" type="ORF">FPZ52_13485</name>
</gene>
<accession>A0A5B8IBA4</accession>
<evidence type="ECO:0000256" key="1">
    <source>
        <dbReference type="SAM" id="Coils"/>
    </source>
</evidence>
<geneLocation type="plasmid" evidence="3 4">
    <name>unnamed1</name>
</geneLocation>
<evidence type="ECO:0000256" key="2">
    <source>
        <dbReference type="SAM" id="MobiDB-lite"/>
    </source>
</evidence>
<organism evidence="3 4">
    <name type="scientific">Qingshengfaniella alkalisoli</name>
    <dbReference type="NCBI Taxonomy" id="2599296"/>
    <lineage>
        <taxon>Bacteria</taxon>
        <taxon>Pseudomonadati</taxon>
        <taxon>Pseudomonadota</taxon>
        <taxon>Alphaproteobacteria</taxon>
        <taxon>Rhodobacterales</taxon>
        <taxon>Paracoccaceae</taxon>
        <taxon>Qingshengfaniella</taxon>
    </lineage>
</organism>
<keyword evidence="4" id="KW-1185">Reference proteome</keyword>
<dbReference type="EMBL" id="CP042262">
    <property type="protein sequence ID" value="QDY70686.1"/>
    <property type="molecule type" value="Genomic_DNA"/>
</dbReference>
<feature type="region of interest" description="Disordered" evidence="2">
    <location>
        <begin position="246"/>
        <end position="291"/>
    </location>
</feature>
<sequence length="504" mass="55225">MKIAEKVERDYAAACKAFATDTVKTAIGRFDKVKTVLTVEDRQELRGMVEPILKMVGKTPLADVEKAAKSFEAEIIKRAKARAGEIDQRAKPVEEKLEEANRDLAAELKILEKKTKDVSREVGGLNKQLAQQQTLLKDLPGKKGSAAKKQEAAQKIKERIDTLVGSIAAKTREVEEYNAELAKQIQAAKQNHDMLTSLDKTMLANIKGNVDAAKKEIAANPLAEMQSKLEATIQEMDDAIKWQEDQVKRTESGENTHGTGRHGAQTGVDRQARRAATGGDAPDSAGNEFGTTRSIKTWSGEQIEWEQDDVTGKRKIKSRTPVTKTVAAEVVRHFNSDKGSSFNTPVLEKAAVDKAIGIMNAKDWTEIHSNSSGWHDLLSVALVVEAPQELDIDGKSYTKSWGYSVSRKEAATMALADAEKVIVKFEKGEINETQMLDQLGVAKLLDGKALKKIPYATVVLERATVGAPWKSKTHYPNDTKTAESLDIAGRRVRNASGHETVAAM</sequence>
<dbReference type="OrthoDB" id="7873072at2"/>
<dbReference type="Proteomes" id="UP000318483">
    <property type="component" value="Plasmid unnamed1"/>
</dbReference>
<protein>
    <submittedName>
        <fullName evidence="3">Uncharacterized protein</fullName>
    </submittedName>
</protein>
<dbReference type="AlphaFoldDB" id="A0A5B8IBA4"/>
<evidence type="ECO:0000313" key="4">
    <source>
        <dbReference type="Proteomes" id="UP000318483"/>
    </source>
</evidence>
<keyword evidence="3" id="KW-0614">Plasmid</keyword>
<feature type="coiled-coil region" evidence="1">
    <location>
        <begin position="94"/>
        <end position="121"/>
    </location>
</feature>
<name>A0A5B8IBA4_9RHOB</name>
<reference evidence="3 4" key="1">
    <citation type="submission" date="2019-07" db="EMBL/GenBank/DDBJ databases">
        <title>Litoreibacter alkalisoli sp. nov., isolated from saline-alkaline soil.</title>
        <authorList>
            <person name="Wang S."/>
            <person name="Xu L."/>
            <person name="Xing Y.-T."/>
            <person name="Sun J.-Q."/>
        </authorList>
    </citation>
    <scope>NUCLEOTIDE SEQUENCE [LARGE SCALE GENOMIC DNA]</scope>
    <source>
        <strain evidence="3 4">LN3S51</strain>
        <plasmid evidence="3 4">unnamed1</plasmid>
    </source>
</reference>
<evidence type="ECO:0000313" key="3">
    <source>
        <dbReference type="EMBL" id="QDY70686.1"/>
    </source>
</evidence>
<dbReference type="RefSeq" id="WP_146366102.1">
    <property type="nucleotide sequence ID" value="NZ_CP042262.1"/>
</dbReference>
<feature type="coiled-coil region" evidence="1">
    <location>
        <begin position="167"/>
        <end position="198"/>
    </location>
</feature>
<keyword evidence="1" id="KW-0175">Coiled coil</keyword>
<dbReference type="KEGG" id="lit:FPZ52_13485"/>
<proteinExistence type="predicted"/>